<dbReference type="Proteomes" id="UP000320421">
    <property type="component" value="Chromosome"/>
</dbReference>
<dbReference type="EMBL" id="CP036266">
    <property type="protein sequence ID" value="QDT22861.1"/>
    <property type="molecule type" value="Genomic_DNA"/>
</dbReference>
<evidence type="ECO:0000313" key="2">
    <source>
        <dbReference type="EMBL" id="QDT22861.1"/>
    </source>
</evidence>
<name>A0A517PU03_9PLAN</name>
<keyword evidence="3" id="KW-1185">Reference proteome</keyword>
<evidence type="ECO:0000313" key="3">
    <source>
        <dbReference type="Proteomes" id="UP000320421"/>
    </source>
</evidence>
<keyword evidence="1" id="KW-0732">Signal</keyword>
<organism evidence="2 3">
    <name type="scientific">Gimesia chilikensis</name>
    <dbReference type="NCBI Taxonomy" id="2605989"/>
    <lineage>
        <taxon>Bacteria</taxon>
        <taxon>Pseudomonadati</taxon>
        <taxon>Planctomycetota</taxon>
        <taxon>Planctomycetia</taxon>
        <taxon>Planctomycetales</taxon>
        <taxon>Planctomycetaceae</taxon>
        <taxon>Gimesia</taxon>
    </lineage>
</organism>
<dbReference type="AlphaFoldDB" id="A0A517PU03"/>
<reference evidence="2 3" key="1">
    <citation type="submission" date="2019-02" db="EMBL/GenBank/DDBJ databases">
        <title>Deep-cultivation of Planctomycetes and their phenomic and genomic characterization uncovers novel biology.</title>
        <authorList>
            <person name="Wiegand S."/>
            <person name="Jogler M."/>
            <person name="Boedeker C."/>
            <person name="Pinto D."/>
            <person name="Vollmers J."/>
            <person name="Rivas-Marin E."/>
            <person name="Kohn T."/>
            <person name="Peeters S.H."/>
            <person name="Heuer A."/>
            <person name="Rast P."/>
            <person name="Oberbeckmann S."/>
            <person name="Bunk B."/>
            <person name="Jeske O."/>
            <person name="Meyerdierks A."/>
            <person name="Storesund J.E."/>
            <person name="Kallscheuer N."/>
            <person name="Luecker S."/>
            <person name="Lage O.M."/>
            <person name="Pohl T."/>
            <person name="Merkel B.J."/>
            <person name="Hornburger P."/>
            <person name="Mueller R.-W."/>
            <person name="Bruemmer F."/>
            <person name="Labrenz M."/>
            <person name="Spormann A.M."/>
            <person name="Op den Camp H."/>
            <person name="Overmann J."/>
            <person name="Amann R."/>
            <person name="Jetten M.S.M."/>
            <person name="Mascher T."/>
            <person name="Medema M.H."/>
            <person name="Devos D.P."/>
            <person name="Kaster A.-K."/>
            <person name="Ovreas L."/>
            <person name="Rohde M."/>
            <person name="Galperin M.Y."/>
            <person name="Jogler C."/>
        </authorList>
    </citation>
    <scope>NUCLEOTIDE SEQUENCE [LARGE SCALE GENOMIC DNA]</scope>
    <source>
        <strain evidence="2 3">HG66A1</strain>
    </source>
</reference>
<feature type="chain" id="PRO_5021733616" description="Porin" evidence="1">
    <location>
        <begin position="25"/>
        <end position="420"/>
    </location>
</feature>
<gene>
    <name evidence="2" type="ORF">HG66A1_46720</name>
</gene>
<sequence length="420" mass="44830" precursor="true">MRTNGFVGLIIAGICCISSPSLFAQADYPVEPSNESEGVFRISNTSDYQYEEYEPAAVDAVSFAPSSPRTSDLSPIAMPEGGAMVSNDYYGGGEYYTPTEGEYYGPVEQYSQGDWIEDPYLEEGSYERLGLVFGAAAVFLKPGFDTDTAFTTEDQTGPATITTSNDFGYSYQTAPRINLGLIDNEGLSAQVRWFQLEDNSGASAIAGNNFTFFNGQPTKTAIGGLRAGGQAGDFVVAASQMKLYTIDVDLSQELNFERWQTTFGGGYRHASVSQAYQAYGTASGAAVASDVGHRFDGNGIVVFGEARRPLGLWDRRTKGTSSLSLISSAKYSALWGKSKYSAVDSNPGPVNAIAQTSENKSLSIAEIQVGMQADFVLQTGALVWVRAAWDGIWWNGAGSAASESGDLSLLGGSISLGMDW</sequence>
<evidence type="ECO:0008006" key="4">
    <source>
        <dbReference type="Google" id="ProtNLM"/>
    </source>
</evidence>
<proteinExistence type="predicted"/>
<dbReference type="RefSeq" id="WP_145189394.1">
    <property type="nucleotide sequence ID" value="NZ_CP036266.1"/>
</dbReference>
<evidence type="ECO:0000256" key="1">
    <source>
        <dbReference type="SAM" id="SignalP"/>
    </source>
</evidence>
<accession>A0A517PU03</accession>
<feature type="signal peptide" evidence="1">
    <location>
        <begin position="1"/>
        <end position="24"/>
    </location>
</feature>
<protein>
    <recommendedName>
        <fullName evidence="4">Porin</fullName>
    </recommendedName>
</protein>
<dbReference type="OrthoDB" id="289800at2"/>